<comment type="caution">
    <text evidence="2">The sequence shown here is derived from an EMBL/GenBank/DDBJ whole genome shotgun (WGS) entry which is preliminary data.</text>
</comment>
<feature type="region of interest" description="Disordered" evidence="1">
    <location>
        <begin position="36"/>
        <end position="56"/>
    </location>
</feature>
<dbReference type="Proteomes" id="UP000005463">
    <property type="component" value="Unassembled WGS sequence"/>
</dbReference>
<sequence length="273" mass="30281">MRTVVDAVLNGGAGFGAGDVQRTDIGDVISGAATGIGGQRNTRRGSRGIERETERRGRRRIARHIDLSNLNVVQPFGGAETRIPVRTVVDAVLNGCAGFGASYVQRTDIGDVISSAAARVGGQRDTRRPSRRIQRKTERRRGRRITRDIDLPNLHIIHAFDGTEARTPMRAVIDAVLHGGARLRPGDIQRPDIRDVIRRATARIDRQRHSRRRPGSRIQRERARRRGRRIAGHVDLPHQHGIRSFDGAEARVPVRAVVGAVLNGRAMRHRADR</sequence>
<dbReference type="AlphaFoldDB" id="B1FL25"/>
<evidence type="ECO:0000313" key="2">
    <source>
        <dbReference type="EMBL" id="EDT01737.1"/>
    </source>
</evidence>
<feature type="region of interest" description="Disordered" evidence="1">
    <location>
        <begin position="204"/>
        <end position="232"/>
    </location>
</feature>
<dbReference type="EMBL" id="ABLC01000160">
    <property type="protein sequence ID" value="EDT01737.1"/>
    <property type="molecule type" value="Genomic_DNA"/>
</dbReference>
<protein>
    <submittedName>
        <fullName evidence="2">Uncharacterized protein</fullName>
    </submittedName>
</protein>
<reference evidence="2 3" key="1">
    <citation type="submission" date="2008-03" db="EMBL/GenBank/DDBJ databases">
        <title>Sequencing of the draft genome and assembly of Burkholderia ambifaria IOP40-10.</title>
        <authorList>
            <consortium name="US DOE Joint Genome Institute (JGI-PGF)"/>
            <person name="Copeland A."/>
            <person name="Lucas S."/>
            <person name="Lapidus A."/>
            <person name="Glavina del Rio T."/>
            <person name="Dalin E."/>
            <person name="Tice H."/>
            <person name="Bruce D."/>
            <person name="Goodwin L."/>
            <person name="Pitluck S."/>
            <person name="Larimer F."/>
            <person name="Land M.L."/>
            <person name="Hauser L."/>
            <person name="Tiedje J."/>
            <person name="Richardson P."/>
        </authorList>
    </citation>
    <scope>NUCLEOTIDE SEQUENCE [LARGE SCALE GENOMIC DNA]</scope>
    <source>
        <strain evidence="2 3">IOP40-10</strain>
    </source>
</reference>
<feature type="compositionally biased region" description="Basic residues" evidence="1">
    <location>
        <begin position="129"/>
        <end position="144"/>
    </location>
</feature>
<evidence type="ECO:0000313" key="3">
    <source>
        <dbReference type="Proteomes" id="UP000005463"/>
    </source>
</evidence>
<evidence type="ECO:0000256" key="1">
    <source>
        <dbReference type="SAM" id="MobiDB-lite"/>
    </source>
</evidence>
<gene>
    <name evidence="2" type="ORF">BamIOP4010DRAFT_4736</name>
</gene>
<accession>B1FL25</accession>
<feature type="region of interest" description="Disordered" evidence="1">
    <location>
        <begin position="121"/>
        <end position="145"/>
    </location>
</feature>
<organism evidence="2 3">
    <name type="scientific">Burkholderia ambifaria IOP40-10</name>
    <dbReference type="NCBI Taxonomy" id="396596"/>
    <lineage>
        <taxon>Bacteria</taxon>
        <taxon>Pseudomonadati</taxon>
        <taxon>Pseudomonadota</taxon>
        <taxon>Betaproteobacteria</taxon>
        <taxon>Burkholderiales</taxon>
        <taxon>Burkholderiaceae</taxon>
        <taxon>Burkholderia</taxon>
        <taxon>Burkholderia cepacia complex</taxon>
    </lineage>
</organism>
<proteinExistence type="predicted"/>
<name>B1FL25_9BURK</name>
<feature type="compositionally biased region" description="Basic residues" evidence="1">
    <location>
        <begin position="222"/>
        <end position="231"/>
    </location>
</feature>